<feature type="transmembrane region" description="Helical" evidence="1">
    <location>
        <begin position="77"/>
        <end position="100"/>
    </location>
</feature>
<feature type="transmembrane region" description="Helical" evidence="1">
    <location>
        <begin position="6"/>
        <end position="28"/>
    </location>
</feature>
<dbReference type="STRING" id="53501.SAMN04488043_10954"/>
<proteinExistence type="predicted"/>
<keyword evidence="1" id="KW-1133">Transmembrane helix</keyword>
<reference evidence="2 3" key="1">
    <citation type="submission" date="2015-09" db="EMBL/GenBank/DDBJ databases">
        <authorList>
            <consortium name="Swine Surveillance"/>
        </authorList>
    </citation>
    <scope>NUCLEOTIDE SEQUENCE [LARGE SCALE GENOMIC DNA]</scope>
    <source>
        <strain evidence="2 3">CECT 4357</strain>
    </source>
</reference>
<name>A0A0P1F7U0_THAGE</name>
<sequence>MTQLILILHFLAMAVGVGGSVASMITGITAGGLPPEARPSVGLVQRRIGIAAAIALALLWITGIWLLFLLYGGISGLFLLFDLKILAAAVLTGISIRMQLLSIRGRKTGIPPPPATTRKLGIAGLITSLTVVVLAVLSFN</sequence>
<evidence type="ECO:0008006" key="4">
    <source>
        <dbReference type="Google" id="ProtNLM"/>
    </source>
</evidence>
<organism evidence="2 3">
    <name type="scientific">Thalassovita gelatinovora</name>
    <name type="common">Thalassobius gelatinovorus</name>
    <dbReference type="NCBI Taxonomy" id="53501"/>
    <lineage>
        <taxon>Bacteria</taxon>
        <taxon>Pseudomonadati</taxon>
        <taxon>Pseudomonadota</taxon>
        <taxon>Alphaproteobacteria</taxon>
        <taxon>Rhodobacterales</taxon>
        <taxon>Roseobacteraceae</taxon>
        <taxon>Thalassovita</taxon>
    </lineage>
</organism>
<dbReference type="AlphaFoldDB" id="A0A0P1F7U0"/>
<dbReference type="EMBL" id="CYSA01000015">
    <property type="protein sequence ID" value="CUH64005.1"/>
    <property type="molecule type" value="Genomic_DNA"/>
</dbReference>
<keyword evidence="3" id="KW-1185">Reference proteome</keyword>
<gene>
    <name evidence="2" type="ORF">TG4357_01012</name>
</gene>
<feature type="transmembrane region" description="Helical" evidence="1">
    <location>
        <begin position="120"/>
        <end position="139"/>
    </location>
</feature>
<keyword evidence="1" id="KW-0472">Membrane</keyword>
<evidence type="ECO:0000256" key="1">
    <source>
        <dbReference type="SAM" id="Phobius"/>
    </source>
</evidence>
<evidence type="ECO:0000313" key="2">
    <source>
        <dbReference type="EMBL" id="CUH64005.1"/>
    </source>
</evidence>
<accession>A0A0P1F7U0</accession>
<evidence type="ECO:0000313" key="3">
    <source>
        <dbReference type="Proteomes" id="UP000051587"/>
    </source>
</evidence>
<protein>
    <recommendedName>
        <fullName evidence="4">Integral membrane protein</fullName>
    </recommendedName>
</protein>
<dbReference type="RefSeq" id="WP_074646998.1">
    <property type="nucleotide sequence ID" value="NZ_CP051181.1"/>
</dbReference>
<dbReference type="Proteomes" id="UP000051587">
    <property type="component" value="Unassembled WGS sequence"/>
</dbReference>
<feature type="transmembrane region" description="Helical" evidence="1">
    <location>
        <begin position="48"/>
        <end position="71"/>
    </location>
</feature>
<keyword evidence="1" id="KW-0812">Transmembrane</keyword>